<dbReference type="KEGG" id="mmes:MMSR116_29880"/>
<evidence type="ECO:0000259" key="4">
    <source>
        <dbReference type="PROSITE" id="PS50043"/>
    </source>
</evidence>
<proteinExistence type="predicted"/>
<dbReference type="InterPro" id="IPR036388">
    <property type="entry name" value="WH-like_DNA-bd_sf"/>
</dbReference>
<reference evidence="6 7" key="1">
    <citation type="journal article" date="2012" name="Genet. Mol. Biol.">
        <title>Analysis of 16S rRNA and mxaF genes revealing insights into Methylobacterium niche-specific plant association.</title>
        <authorList>
            <person name="Dourado M.N."/>
            <person name="Andreote F.D."/>
            <person name="Dini-Andreote F."/>
            <person name="Conti R."/>
            <person name="Araujo J.M."/>
            <person name="Araujo W.L."/>
        </authorList>
    </citation>
    <scope>NUCLEOTIDE SEQUENCE [LARGE SCALE GENOMIC DNA]</scope>
    <source>
        <strain evidence="6 7">SR1.6/6</strain>
    </source>
</reference>
<dbReference type="CDD" id="cd06170">
    <property type="entry name" value="LuxR_C_like"/>
    <property type="match status" value="1"/>
</dbReference>
<sequence length="221" mass="23393">MATSILLVDDHPVVREGYRRLIERQPGLVVVAEAESAAAAYCQYKAHEPDLVILDLSLPGPSGIEAIRHIRQWDGAARIVVFSMRTGALIARQAFAAGASGYVSKASSPRELLAAVAAVLRGERAMSADIARAIAQDEVAGGRTALDDLSPRELEILSLTAGGMTAQSVAEALCLSLKTVHNNLSVIRATLGARTDAHLVWIAIGAGLVSPSEERMPLRKP</sequence>
<reference evidence="6 7" key="2">
    <citation type="journal article" date="2013" name="Genome Announc.">
        <title>Draft Genome Sequence of Methylobacterium mesophilicum Strain SR1.6/6, Isolated from Citrus sinensis.</title>
        <authorList>
            <person name="Marinho Almeida D."/>
            <person name="Dini-Andreote F."/>
            <person name="Camargo Neves A.A."/>
            <person name="Juca Ramos R.T."/>
            <person name="Andreote F.D."/>
            <person name="Carneiro A.R."/>
            <person name="Oliveira de Souza Lima A."/>
            <person name="Caracciolo Gomes de Sa P.H."/>
            <person name="Ribeiro Barbosa M.S."/>
            <person name="Araujo W.L."/>
            <person name="Silva A."/>
        </authorList>
    </citation>
    <scope>NUCLEOTIDE SEQUENCE [LARGE SCALE GENOMIC DNA]</scope>
    <source>
        <strain evidence="6 7">SR1.6/6</strain>
    </source>
</reference>
<dbReference type="CDD" id="cd17535">
    <property type="entry name" value="REC_NarL-like"/>
    <property type="match status" value="1"/>
</dbReference>
<dbReference type="InterPro" id="IPR000792">
    <property type="entry name" value="Tscrpt_reg_LuxR_C"/>
</dbReference>
<accession>A0A6B9FSR5</accession>
<name>A0A6B9FSR5_9HYPH</name>
<protein>
    <submittedName>
        <fullName evidence="6">Response regulator transcription factor</fullName>
    </submittedName>
</protein>
<dbReference type="InterPro" id="IPR011006">
    <property type="entry name" value="CheY-like_superfamily"/>
</dbReference>
<dbReference type="InterPro" id="IPR016032">
    <property type="entry name" value="Sig_transdc_resp-reg_C-effctor"/>
</dbReference>
<dbReference type="PANTHER" id="PTHR43214:SF43">
    <property type="entry name" value="TWO-COMPONENT RESPONSE REGULATOR"/>
    <property type="match status" value="1"/>
</dbReference>
<dbReference type="Pfam" id="PF00072">
    <property type="entry name" value="Response_reg"/>
    <property type="match status" value="1"/>
</dbReference>
<dbReference type="SUPFAM" id="SSF46894">
    <property type="entry name" value="C-terminal effector domain of the bipartite response regulators"/>
    <property type="match status" value="1"/>
</dbReference>
<dbReference type="GO" id="GO:0000160">
    <property type="term" value="P:phosphorelay signal transduction system"/>
    <property type="evidence" value="ECO:0007669"/>
    <property type="project" value="InterPro"/>
</dbReference>
<evidence type="ECO:0000313" key="6">
    <source>
        <dbReference type="EMBL" id="QGY05641.1"/>
    </source>
</evidence>
<organism evidence="6 7">
    <name type="scientific">Methylobacterium mesophilicum SR1.6/6</name>
    <dbReference type="NCBI Taxonomy" id="908290"/>
    <lineage>
        <taxon>Bacteria</taxon>
        <taxon>Pseudomonadati</taxon>
        <taxon>Pseudomonadota</taxon>
        <taxon>Alphaproteobacteria</taxon>
        <taxon>Hyphomicrobiales</taxon>
        <taxon>Methylobacteriaceae</taxon>
        <taxon>Methylobacterium</taxon>
    </lineage>
</organism>
<evidence type="ECO:0000256" key="3">
    <source>
        <dbReference type="PROSITE-ProRule" id="PRU00169"/>
    </source>
</evidence>
<dbReference type="AlphaFoldDB" id="A0A6B9FSR5"/>
<feature type="domain" description="Response regulatory" evidence="5">
    <location>
        <begin position="4"/>
        <end position="120"/>
    </location>
</feature>
<dbReference type="SMART" id="SM00421">
    <property type="entry name" value="HTH_LUXR"/>
    <property type="match status" value="1"/>
</dbReference>
<dbReference type="PROSITE" id="PS50110">
    <property type="entry name" value="RESPONSE_REGULATORY"/>
    <property type="match status" value="1"/>
</dbReference>
<dbReference type="Pfam" id="PF00196">
    <property type="entry name" value="GerE"/>
    <property type="match status" value="1"/>
</dbReference>
<dbReference type="InterPro" id="IPR001789">
    <property type="entry name" value="Sig_transdc_resp-reg_receiver"/>
</dbReference>
<dbReference type="OrthoDB" id="9814495at2"/>
<dbReference type="Proteomes" id="UP000012488">
    <property type="component" value="Chromosome"/>
</dbReference>
<evidence type="ECO:0000256" key="2">
    <source>
        <dbReference type="ARBA" id="ARBA00023125"/>
    </source>
</evidence>
<dbReference type="RefSeq" id="WP_010684503.1">
    <property type="nucleotide sequence ID" value="NZ_CP043538.1"/>
</dbReference>
<dbReference type="SUPFAM" id="SSF52172">
    <property type="entry name" value="CheY-like"/>
    <property type="match status" value="1"/>
</dbReference>
<dbReference type="Gene3D" id="1.10.10.10">
    <property type="entry name" value="Winged helix-like DNA-binding domain superfamily/Winged helix DNA-binding domain"/>
    <property type="match status" value="1"/>
</dbReference>
<dbReference type="GO" id="GO:0003677">
    <property type="term" value="F:DNA binding"/>
    <property type="evidence" value="ECO:0007669"/>
    <property type="project" value="UniProtKB-KW"/>
</dbReference>
<keyword evidence="1 3" id="KW-0597">Phosphoprotein</keyword>
<dbReference type="Gene3D" id="3.40.50.2300">
    <property type="match status" value="1"/>
</dbReference>
<feature type="modified residue" description="4-aspartylphosphate" evidence="3">
    <location>
        <position position="55"/>
    </location>
</feature>
<dbReference type="PRINTS" id="PR00038">
    <property type="entry name" value="HTHLUXR"/>
</dbReference>
<evidence type="ECO:0000259" key="5">
    <source>
        <dbReference type="PROSITE" id="PS50110"/>
    </source>
</evidence>
<gene>
    <name evidence="6" type="ORF">MMSR116_29880</name>
</gene>
<dbReference type="SMART" id="SM00448">
    <property type="entry name" value="REC"/>
    <property type="match status" value="1"/>
</dbReference>
<keyword evidence="2" id="KW-0238">DNA-binding</keyword>
<dbReference type="PANTHER" id="PTHR43214">
    <property type="entry name" value="TWO-COMPONENT RESPONSE REGULATOR"/>
    <property type="match status" value="1"/>
</dbReference>
<feature type="domain" description="HTH luxR-type" evidence="4">
    <location>
        <begin position="142"/>
        <end position="207"/>
    </location>
</feature>
<evidence type="ECO:0000313" key="7">
    <source>
        <dbReference type="Proteomes" id="UP000012488"/>
    </source>
</evidence>
<evidence type="ECO:0000256" key="1">
    <source>
        <dbReference type="ARBA" id="ARBA00022553"/>
    </source>
</evidence>
<dbReference type="GO" id="GO:0006355">
    <property type="term" value="P:regulation of DNA-templated transcription"/>
    <property type="evidence" value="ECO:0007669"/>
    <property type="project" value="InterPro"/>
</dbReference>
<dbReference type="InterPro" id="IPR039420">
    <property type="entry name" value="WalR-like"/>
</dbReference>
<dbReference type="PROSITE" id="PS50043">
    <property type="entry name" value="HTH_LUXR_2"/>
    <property type="match status" value="1"/>
</dbReference>
<dbReference type="EMBL" id="CP043538">
    <property type="protein sequence ID" value="QGY05641.1"/>
    <property type="molecule type" value="Genomic_DNA"/>
</dbReference>
<dbReference type="InterPro" id="IPR058245">
    <property type="entry name" value="NreC/VraR/RcsB-like_REC"/>
</dbReference>